<evidence type="ECO:0000256" key="2">
    <source>
        <dbReference type="ARBA" id="ARBA00010742"/>
    </source>
</evidence>
<gene>
    <name evidence="4" type="ORF">HYY65_14180</name>
</gene>
<dbReference type="Proteomes" id="UP000741360">
    <property type="component" value="Unassembled WGS sequence"/>
</dbReference>
<dbReference type="Pfam" id="PF12974">
    <property type="entry name" value="Phosphonate-bd"/>
    <property type="match status" value="1"/>
</dbReference>
<sequence>MMRRHSSKILIIAAVVLVSLWGISAPYPKVEAAELPSVEVGLPQDGLFGLGGQYILDKGLDRKNGFIMKPRWAGVPEIQRLLGIQAISVGLMTPEAGLRANLQGTLIRLVQPYQTAHMYVLVRKDSPYQKVADLKGKSIALTPEITGLYNMFDFMMKKRGINIEKDFQLKKLGAPAIIAVLERGEVEAGIIWESHVSRLLMTGRYRTIMGFRDELNSLLNTKVFPVIWLSGLEPWVKANPALVSKLRAAWTEAYRGVQQDEAHFRKYAKQFFGLDKPEELTLAWQRTREFLLPADFTWPDASSLRAAKNYLREATEMGMFSKEAAGYIDSFYAP</sequence>
<keyword evidence="3" id="KW-0732">Signal</keyword>
<evidence type="ECO:0000256" key="1">
    <source>
        <dbReference type="ARBA" id="ARBA00004418"/>
    </source>
</evidence>
<comment type="caution">
    <text evidence="4">The sequence shown here is derived from an EMBL/GenBank/DDBJ whole genome shotgun (WGS) entry which is preliminary data.</text>
</comment>
<comment type="subcellular location">
    <subcellularLocation>
        <location evidence="1">Periplasm</location>
    </subcellularLocation>
</comment>
<accession>A0A932GSC1</accession>
<comment type="similarity">
    <text evidence="2">Belongs to the bacterial solute-binding protein SsuA/TauA family.</text>
</comment>
<dbReference type="AlphaFoldDB" id="A0A932GSC1"/>
<dbReference type="SUPFAM" id="SSF53850">
    <property type="entry name" value="Periplasmic binding protein-like II"/>
    <property type="match status" value="1"/>
</dbReference>
<evidence type="ECO:0000313" key="5">
    <source>
        <dbReference type="Proteomes" id="UP000741360"/>
    </source>
</evidence>
<dbReference type="PANTHER" id="PTHR30024:SF47">
    <property type="entry name" value="TAURINE-BINDING PERIPLASMIC PROTEIN"/>
    <property type="match status" value="1"/>
</dbReference>
<dbReference type="PANTHER" id="PTHR30024">
    <property type="entry name" value="ALIPHATIC SULFONATES-BINDING PROTEIN-RELATED"/>
    <property type="match status" value="1"/>
</dbReference>
<dbReference type="Gene3D" id="3.40.190.10">
    <property type="entry name" value="Periplasmic binding protein-like II"/>
    <property type="match status" value="2"/>
</dbReference>
<protein>
    <submittedName>
        <fullName evidence="4">PhnD/SsuA/transferrin family substrate-binding protein</fullName>
    </submittedName>
</protein>
<dbReference type="GO" id="GO:0042597">
    <property type="term" value="C:periplasmic space"/>
    <property type="evidence" value="ECO:0007669"/>
    <property type="project" value="UniProtKB-SubCell"/>
</dbReference>
<evidence type="ECO:0000256" key="3">
    <source>
        <dbReference type="ARBA" id="ARBA00022729"/>
    </source>
</evidence>
<name>A0A932GSC1_UNCTE</name>
<organism evidence="4 5">
    <name type="scientific">Tectimicrobiota bacterium</name>
    <dbReference type="NCBI Taxonomy" id="2528274"/>
    <lineage>
        <taxon>Bacteria</taxon>
        <taxon>Pseudomonadati</taxon>
        <taxon>Nitrospinota/Tectimicrobiota group</taxon>
        <taxon>Candidatus Tectimicrobiota</taxon>
    </lineage>
</organism>
<reference evidence="4" key="1">
    <citation type="submission" date="2020-07" db="EMBL/GenBank/DDBJ databases">
        <title>Huge and variable diversity of episymbiotic CPR bacteria and DPANN archaea in groundwater ecosystems.</title>
        <authorList>
            <person name="He C.Y."/>
            <person name="Keren R."/>
            <person name="Whittaker M."/>
            <person name="Farag I.F."/>
            <person name="Doudna J."/>
            <person name="Cate J.H.D."/>
            <person name="Banfield J.F."/>
        </authorList>
    </citation>
    <scope>NUCLEOTIDE SEQUENCE</scope>
    <source>
        <strain evidence="4">NC_groundwater_717_Ag_S-0.2um_59_8</strain>
    </source>
</reference>
<evidence type="ECO:0000313" key="4">
    <source>
        <dbReference type="EMBL" id="MBI3016173.1"/>
    </source>
</evidence>
<dbReference type="EMBL" id="JACPSX010000269">
    <property type="protein sequence ID" value="MBI3016173.1"/>
    <property type="molecule type" value="Genomic_DNA"/>
</dbReference>
<proteinExistence type="inferred from homology"/>